<dbReference type="RefSeq" id="WP_102894237.1">
    <property type="nucleotide sequence ID" value="NZ_JAMOHU010000015.1"/>
</dbReference>
<feature type="signal peptide" evidence="3">
    <location>
        <begin position="1"/>
        <end position="24"/>
    </location>
</feature>
<dbReference type="CDD" id="cd00118">
    <property type="entry name" value="LysM"/>
    <property type="match status" value="1"/>
</dbReference>
<dbReference type="InterPro" id="IPR018392">
    <property type="entry name" value="LysM"/>
</dbReference>
<dbReference type="EMBL" id="POUT01000004">
    <property type="protein sequence ID" value="PNG09884.1"/>
    <property type="molecule type" value="Genomic_DNA"/>
</dbReference>
<feature type="compositionally biased region" description="Low complexity" evidence="2">
    <location>
        <begin position="391"/>
        <end position="409"/>
    </location>
</feature>
<feature type="region of interest" description="Disordered" evidence="2">
    <location>
        <begin position="265"/>
        <end position="298"/>
    </location>
</feature>
<dbReference type="Pfam" id="PF14559">
    <property type="entry name" value="TPR_19"/>
    <property type="match status" value="1"/>
</dbReference>
<dbReference type="PANTHER" id="PTHR48125">
    <property type="entry name" value="LP07818P1"/>
    <property type="match status" value="1"/>
</dbReference>
<dbReference type="Pfam" id="PF25800">
    <property type="entry name" value="FimV_N"/>
    <property type="match status" value="1"/>
</dbReference>
<proteinExistence type="predicted"/>
<accession>A0A2N8T563</accession>
<dbReference type="Gene3D" id="1.20.58.2200">
    <property type="match status" value="1"/>
</dbReference>
<dbReference type="Gene3D" id="3.10.350.10">
    <property type="entry name" value="LysM domain"/>
    <property type="match status" value="1"/>
</dbReference>
<evidence type="ECO:0000313" key="6">
    <source>
        <dbReference type="Proteomes" id="UP000236023"/>
    </source>
</evidence>
<evidence type="ECO:0000259" key="4">
    <source>
        <dbReference type="Pfam" id="PF25800"/>
    </source>
</evidence>
<dbReference type="Gene3D" id="1.25.40.10">
    <property type="entry name" value="Tetratricopeptide repeat domain"/>
    <property type="match status" value="1"/>
</dbReference>
<sequence>MVRVRNLVLAIAAATALTTEMAHALGLGEVTLQSSLNQPLVAEIELLDADNLAPGEVVPVLASQEDFSRAGIDRQYFLTDLKFTPVLRPNGKSVIQVSSSKPVREPYLNFLVEVLWPSGRLLREYTLLLDPPLYSPETAVAVAPQLPIAAPAPSIAPARPAPARQPAAAPAVTGVSTAAVSQGGNEYRTSARDTLWEIAEQNRRGGTVHQTMLAIQDLNPNAFIDGNINRMKSGQVLRLPDAEQIGSRSQAEAISQVAQQNAAWRQSRSGAVAGTRQLDATRRTEAGAAPSRSETGDSLRLVAADAGKSTAGSDTGSGDNDQALRDKLAVTQESLDSSRRENDELKDRLNDLQGQLEKLQRLMQLKDDQLAKFQAQLAADGQAVDAPSPEGASTDGDSADPADGPAASGNEQPTGQGAAAVPAEPPAAAKPAPKPAPAKPAPKPAPAKPAAPVREPEPKGLIDDLLSNTLLLGVLGGSALLLLLVGLMALSRRNAMKEAELQESLLADSVVDNLEVGTPAYADIGEEHRQPAPLSAIAEPAQTVDELAPSTGDALAEAEIYIAYGRFNQAAELLQNALNDEPQRSDLRLKLMEVYAELGNRDGFAREEAELREIGGASHDVEQLKRKYPAMVVAGGAAAAAVAASQLDVDSLDLDDLDLDEPVAPVAGQDLDDAFDLSLDDLDIDLNDERPTVEPVAKQEDDLSLDDLMLDEEPLATTGSQAASDFSFDLEDEAGQDQTRSDELAADFSFDLENEADKPLADEDFSLNLDGESAGAPASADGDELDFALAEPSAGAAELPDDFDLSLEDAQLEPQADSFAEQLEEVEAELQGLSHDLEQPAQATVAPAATAADELDEDFDFFSDTDETTTKLDLARAYIDMGDAEGARDILDEVITEGSDAQQQEAREMLAKLA</sequence>
<dbReference type="NCBIfam" id="TIGR03505">
    <property type="entry name" value="FimV_core"/>
    <property type="match status" value="1"/>
</dbReference>
<dbReference type="InterPro" id="IPR020011">
    <property type="entry name" value="FimV_C"/>
</dbReference>
<feature type="domain" description="FimV N-terminal" evidence="4">
    <location>
        <begin position="25"/>
        <end position="132"/>
    </location>
</feature>
<reference evidence="5 6" key="1">
    <citation type="submission" date="2018-01" db="EMBL/GenBank/DDBJ databases">
        <title>Denitrification phenotypes of diverse strains of Pseudomonas stutzeri.</title>
        <authorList>
            <person name="Milligan D.A."/>
            <person name="Bergaust L."/>
            <person name="Bakken L.R."/>
            <person name="Frostegard A."/>
        </authorList>
    </citation>
    <scope>NUCLEOTIDE SEQUENCE [LARGE SCALE GENOMIC DNA]</scope>
    <source>
        <strain evidence="5 6">24a75</strain>
    </source>
</reference>
<organism evidence="5 6">
    <name type="scientific">Stutzerimonas stutzeri</name>
    <name type="common">Pseudomonas stutzeri</name>
    <dbReference type="NCBI Taxonomy" id="316"/>
    <lineage>
        <taxon>Bacteria</taxon>
        <taxon>Pseudomonadati</taxon>
        <taxon>Pseudomonadota</taxon>
        <taxon>Gammaproteobacteria</taxon>
        <taxon>Pseudomonadales</taxon>
        <taxon>Pseudomonadaceae</taxon>
        <taxon>Stutzerimonas</taxon>
    </lineage>
</organism>
<dbReference type="PANTHER" id="PTHR48125:SF10">
    <property type="entry name" value="OS12G0136300 PROTEIN"/>
    <property type="match status" value="1"/>
</dbReference>
<protein>
    <submittedName>
        <fullName evidence="5">Peptigoglycan-binding protein LysM</fullName>
    </submittedName>
</protein>
<keyword evidence="3" id="KW-0732">Signal</keyword>
<evidence type="ECO:0000256" key="2">
    <source>
        <dbReference type="SAM" id="MobiDB-lite"/>
    </source>
</evidence>
<feature type="compositionally biased region" description="Low complexity" evidence="2">
    <location>
        <begin position="418"/>
        <end position="431"/>
    </location>
</feature>
<dbReference type="Proteomes" id="UP000236023">
    <property type="component" value="Unassembled WGS sequence"/>
</dbReference>
<dbReference type="NCBIfam" id="TIGR03504">
    <property type="entry name" value="FimV_Cterm"/>
    <property type="match status" value="1"/>
</dbReference>
<comment type="caution">
    <text evidence="5">The sequence shown here is derived from an EMBL/GenBank/DDBJ whole genome shotgun (WGS) entry which is preliminary data.</text>
</comment>
<evidence type="ECO:0000313" key="5">
    <source>
        <dbReference type="EMBL" id="PNG09884.1"/>
    </source>
</evidence>
<dbReference type="AlphaFoldDB" id="A0A2N8T563"/>
<dbReference type="InterPro" id="IPR036779">
    <property type="entry name" value="LysM_dom_sf"/>
</dbReference>
<feature type="chain" id="PRO_5015003052" evidence="3">
    <location>
        <begin position="25"/>
        <end position="914"/>
    </location>
</feature>
<dbReference type="InterPro" id="IPR038440">
    <property type="entry name" value="FimV_C_sf"/>
</dbReference>
<feature type="coiled-coil region" evidence="1">
    <location>
        <begin position="328"/>
        <end position="376"/>
    </location>
</feature>
<dbReference type="InterPro" id="IPR011990">
    <property type="entry name" value="TPR-like_helical_dom_sf"/>
</dbReference>
<dbReference type="InterPro" id="IPR057840">
    <property type="entry name" value="FimV_N"/>
</dbReference>
<evidence type="ECO:0000256" key="1">
    <source>
        <dbReference type="SAM" id="Coils"/>
    </source>
</evidence>
<feature type="region of interest" description="Disordered" evidence="2">
    <location>
        <begin position="380"/>
        <end position="456"/>
    </location>
</feature>
<feature type="region of interest" description="Disordered" evidence="2">
    <location>
        <begin position="732"/>
        <end position="785"/>
    </location>
</feature>
<evidence type="ECO:0000256" key="3">
    <source>
        <dbReference type="SAM" id="SignalP"/>
    </source>
</evidence>
<keyword evidence="1" id="KW-0175">Coiled coil</keyword>
<gene>
    <name evidence="5" type="ORF">CXK94_10080</name>
</gene>
<dbReference type="InterPro" id="IPR020012">
    <property type="entry name" value="LysM_FimV"/>
</dbReference>
<feature type="compositionally biased region" description="Pro residues" evidence="2">
    <location>
        <begin position="432"/>
        <end position="449"/>
    </location>
</feature>
<name>A0A2N8T563_STUST</name>
<dbReference type="SUPFAM" id="SSF48452">
    <property type="entry name" value="TPR-like"/>
    <property type="match status" value="1"/>
</dbReference>